<evidence type="ECO:0000313" key="2">
    <source>
        <dbReference type="EMBL" id="MPC47705.1"/>
    </source>
</evidence>
<evidence type="ECO:0000256" key="1">
    <source>
        <dbReference type="SAM" id="MobiDB-lite"/>
    </source>
</evidence>
<name>A0A5B7FQP4_PORTR</name>
<protein>
    <submittedName>
        <fullName evidence="2">Uncharacterized protein</fullName>
    </submittedName>
</protein>
<proteinExistence type="predicted"/>
<gene>
    <name evidence="2" type="ORF">E2C01_041459</name>
</gene>
<reference evidence="2 3" key="1">
    <citation type="submission" date="2019-05" db="EMBL/GenBank/DDBJ databases">
        <title>Another draft genome of Portunus trituberculatus and its Hox gene families provides insights of decapod evolution.</title>
        <authorList>
            <person name="Jeong J.-H."/>
            <person name="Song I."/>
            <person name="Kim S."/>
            <person name="Choi T."/>
            <person name="Kim D."/>
            <person name="Ryu S."/>
            <person name="Kim W."/>
        </authorList>
    </citation>
    <scope>NUCLEOTIDE SEQUENCE [LARGE SCALE GENOMIC DNA]</scope>
    <source>
        <tissue evidence="2">Muscle</tissue>
    </source>
</reference>
<comment type="caution">
    <text evidence="2">The sequence shown here is derived from an EMBL/GenBank/DDBJ whole genome shotgun (WGS) entry which is preliminary data.</text>
</comment>
<organism evidence="2 3">
    <name type="scientific">Portunus trituberculatus</name>
    <name type="common">Swimming crab</name>
    <name type="synonym">Neptunus trituberculatus</name>
    <dbReference type="NCBI Taxonomy" id="210409"/>
    <lineage>
        <taxon>Eukaryota</taxon>
        <taxon>Metazoa</taxon>
        <taxon>Ecdysozoa</taxon>
        <taxon>Arthropoda</taxon>
        <taxon>Crustacea</taxon>
        <taxon>Multicrustacea</taxon>
        <taxon>Malacostraca</taxon>
        <taxon>Eumalacostraca</taxon>
        <taxon>Eucarida</taxon>
        <taxon>Decapoda</taxon>
        <taxon>Pleocyemata</taxon>
        <taxon>Brachyura</taxon>
        <taxon>Eubrachyura</taxon>
        <taxon>Portunoidea</taxon>
        <taxon>Portunidae</taxon>
        <taxon>Portuninae</taxon>
        <taxon>Portunus</taxon>
    </lineage>
</organism>
<dbReference type="EMBL" id="VSRR010007881">
    <property type="protein sequence ID" value="MPC47705.1"/>
    <property type="molecule type" value="Genomic_DNA"/>
</dbReference>
<accession>A0A5B7FQP4</accession>
<dbReference type="Proteomes" id="UP000324222">
    <property type="component" value="Unassembled WGS sequence"/>
</dbReference>
<sequence>MQQAACASVLGVESVASSRGDLSVRSSRASWGQAEQDALKCVQRFSPLIPSSVPPDPQHSTPYPTKRPTVAPLYPLKPHLRLAYVPSSCFALQIALGCTETVNQGEN</sequence>
<keyword evidence="3" id="KW-1185">Reference proteome</keyword>
<dbReference type="AlphaFoldDB" id="A0A5B7FQP4"/>
<feature type="region of interest" description="Disordered" evidence="1">
    <location>
        <begin position="49"/>
        <end position="70"/>
    </location>
</feature>
<evidence type="ECO:0000313" key="3">
    <source>
        <dbReference type="Proteomes" id="UP000324222"/>
    </source>
</evidence>